<dbReference type="CDD" id="cd16352">
    <property type="entry name" value="CheD"/>
    <property type="match status" value="1"/>
</dbReference>
<proteinExistence type="predicted"/>
<organism evidence="3 4">
    <name type="scientific">Desulfocicer vacuolatum DSM 3385</name>
    <dbReference type="NCBI Taxonomy" id="1121400"/>
    <lineage>
        <taxon>Bacteria</taxon>
        <taxon>Pseudomonadati</taxon>
        <taxon>Thermodesulfobacteriota</taxon>
        <taxon>Desulfobacteria</taxon>
        <taxon>Desulfobacterales</taxon>
        <taxon>Desulfobacteraceae</taxon>
        <taxon>Desulfocicer</taxon>
    </lineage>
</organism>
<dbReference type="AlphaFoldDB" id="A0A1W2BEQ3"/>
<keyword evidence="1" id="KW-0145">Chemotaxis</keyword>
<gene>
    <name evidence="3" type="ORF">SAMN02746065_10831</name>
</gene>
<dbReference type="EMBL" id="FWXY01000008">
    <property type="protein sequence ID" value="SMC71294.1"/>
    <property type="molecule type" value="Genomic_DNA"/>
</dbReference>
<accession>A0A1W2BEQ3</accession>
<name>A0A1W2BEQ3_9BACT</name>
<protein>
    <submittedName>
        <fullName evidence="3">Chemotaxis protein CheD</fullName>
    </submittedName>
</protein>
<evidence type="ECO:0000313" key="3">
    <source>
        <dbReference type="EMBL" id="SMC71294.1"/>
    </source>
</evidence>
<dbReference type="InterPro" id="IPR011324">
    <property type="entry name" value="Cytotoxic_necrot_fac-like_cat"/>
</dbReference>
<evidence type="ECO:0000256" key="2">
    <source>
        <dbReference type="ARBA" id="ARBA00022801"/>
    </source>
</evidence>
<sequence length="160" mass="16732">MRTNGLRVAAAPHVLHTRGIGSCVAVAVYARGHKMGGMAHISRGEKEDDLPDENLHQYADHAVAALVRILCARIMGQTATGRDFTACIAGGGDMFEGLLSAYPDVGGANVKAVKSALDAHHITLVGEDILGGLGRSMWFDLSTGNVRVSCAGQPDILLGQ</sequence>
<evidence type="ECO:0000256" key="1">
    <source>
        <dbReference type="ARBA" id="ARBA00022500"/>
    </source>
</evidence>
<dbReference type="OrthoDB" id="9807202at2"/>
<keyword evidence="2" id="KW-0378">Hydrolase</keyword>
<dbReference type="STRING" id="1121400.SAMN02746065_10831"/>
<dbReference type="InterPro" id="IPR005659">
    <property type="entry name" value="Chemorcpt_Glu_NH3ase_CheD"/>
</dbReference>
<dbReference type="RefSeq" id="WP_084068445.1">
    <property type="nucleotide sequence ID" value="NZ_FWXY01000008.1"/>
</dbReference>
<dbReference type="GO" id="GO:0006935">
    <property type="term" value="P:chemotaxis"/>
    <property type="evidence" value="ECO:0007669"/>
    <property type="project" value="UniProtKB-KW"/>
</dbReference>
<dbReference type="PANTHER" id="PTHR35147:SF1">
    <property type="entry name" value="CHEMORECEPTOR GLUTAMINE DEAMIDASE CHED-RELATED"/>
    <property type="match status" value="1"/>
</dbReference>
<dbReference type="SUPFAM" id="SSF64438">
    <property type="entry name" value="CNF1/YfiH-like putative cysteine hydrolases"/>
    <property type="match status" value="1"/>
</dbReference>
<keyword evidence="4" id="KW-1185">Reference proteome</keyword>
<dbReference type="InterPro" id="IPR038592">
    <property type="entry name" value="CheD-like_sf"/>
</dbReference>
<dbReference type="PANTHER" id="PTHR35147">
    <property type="entry name" value="CHEMORECEPTOR GLUTAMINE DEAMIDASE CHED-RELATED"/>
    <property type="match status" value="1"/>
</dbReference>
<dbReference type="Proteomes" id="UP000192418">
    <property type="component" value="Unassembled WGS sequence"/>
</dbReference>
<evidence type="ECO:0000313" key="4">
    <source>
        <dbReference type="Proteomes" id="UP000192418"/>
    </source>
</evidence>
<dbReference type="GO" id="GO:0050568">
    <property type="term" value="F:protein-glutamine glutaminase activity"/>
    <property type="evidence" value="ECO:0007669"/>
    <property type="project" value="InterPro"/>
</dbReference>
<dbReference type="Pfam" id="PF03975">
    <property type="entry name" value="CheD"/>
    <property type="match status" value="1"/>
</dbReference>
<reference evidence="3 4" key="1">
    <citation type="submission" date="2017-04" db="EMBL/GenBank/DDBJ databases">
        <authorList>
            <person name="Afonso C.L."/>
            <person name="Miller P.J."/>
            <person name="Scott M.A."/>
            <person name="Spackman E."/>
            <person name="Goraichik I."/>
            <person name="Dimitrov K.M."/>
            <person name="Suarez D.L."/>
            <person name="Swayne D.E."/>
        </authorList>
    </citation>
    <scope>NUCLEOTIDE SEQUENCE [LARGE SCALE GENOMIC DNA]</scope>
    <source>
        <strain evidence="3 4">DSM 3385</strain>
    </source>
</reference>
<dbReference type="Gene3D" id="3.30.1330.200">
    <property type="match status" value="1"/>
</dbReference>